<evidence type="ECO:0000313" key="1">
    <source>
        <dbReference type="EMBL" id="MBH8576995.1"/>
    </source>
</evidence>
<proteinExistence type="predicted"/>
<accession>A0A8J7IEJ0</accession>
<reference evidence="1 2" key="1">
    <citation type="journal article" date="2021" name="Int. J. Syst. Evol. Microbiol.">
        <title>Amazonocrinis nigriterrae gen. nov., sp. nov., Atlanticothrix silvestris gen. nov., sp. nov. and Dendronalium phyllosphericum gen. nov., sp. nov., nostocacean cyanobacteria from Brazilian environments.</title>
        <authorList>
            <person name="Alvarenga D.O."/>
            <person name="Andreote A.P.D."/>
            <person name="Branco L.H.Z."/>
            <person name="Delbaje E."/>
            <person name="Cruz R.B."/>
            <person name="Varani A.M."/>
            <person name="Fiore M.F."/>
        </authorList>
    </citation>
    <scope>NUCLEOTIDE SEQUENCE [LARGE SCALE GENOMIC DNA]</scope>
    <source>
        <strain evidence="1 2">CENA369</strain>
    </source>
</reference>
<dbReference type="EMBL" id="JAECZA010000247">
    <property type="protein sequence ID" value="MBH8576995.1"/>
    <property type="molecule type" value="Genomic_DNA"/>
</dbReference>
<name>A0A8J7IEJ0_9NOST</name>
<gene>
    <name evidence="1" type="ORF">I8752_29240</name>
</gene>
<dbReference type="RefSeq" id="WP_214435714.1">
    <property type="nucleotide sequence ID" value="NZ_CAWPUQ010000176.1"/>
</dbReference>
<dbReference type="Gene3D" id="2.10.230.10">
    <property type="entry name" value="Heat shock protein DnaJ, cysteine-rich domain"/>
    <property type="match status" value="1"/>
</dbReference>
<organism evidence="1 2">
    <name type="scientific">Dendronalium phyllosphericum CENA369</name>
    <dbReference type="NCBI Taxonomy" id="1725256"/>
    <lineage>
        <taxon>Bacteria</taxon>
        <taxon>Bacillati</taxon>
        <taxon>Cyanobacteriota</taxon>
        <taxon>Cyanophyceae</taxon>
        <taxon>Nostocales</taxon>
        <taxon>Nostocaceae</taxon>
        <taxon>Dendronalium</taxon>
        <taxon>Dendronalium phyllosphericum</taxon>
    </lineage>
</organism>
<protein>
    <submittedName>
        <fullName evidence="1">Uncharacterized protein</fullName>
    </submittedName>
</protein>
<dbReference type="InterPro" id="IPR036410">
    <property type="entry name" value="HSP_DnaJ_Cys-rich_dom_sf"/>
</dbReference>
<keyword evidence="2" id="KW-1185">Reference proteome</keyword>
<comment type="caution">
    <text evidence="1">The sequence shown here is derived from an EMBL/GenBank/DDBJ whole genome shotgun (WGS) entry which is preliminary data.</text>
</comment>
<sequence>MDKPIKKTEVFRAGQVEEHEIGLTFEEIECPTCDGGGEVTEEWEGIESTDVCYDCHGSGVFYVRI</sequence>
<evidence type="ECO:0000313" key="2">
    <source>
        <dbReference type="Proteomes" id="UP000662314"/>
    </source>
</evidence>
<dbReference type="SUPFAM" id="SSF57938">
    <property type="entry name" value="DnaJ/Hsp40 cysteine-rich domain"/>
    <property type="match status" value="1"/>
</dbReference>
<dbReference type="Proteomes" id="UP000662314">
    <property type="component" value="Unassembled WGS sequence"/>
</dbReference>
<dbReference type="AlphaFoldDB" id="A0A8J7IEJ0"/>